<keyword evidence="6 8" id="KW-0472">Membrane</keyword>
<dbReference type="Gene3D" id="3.30.70.1230">
    <property type="entry name" value="Nucleotide cyclase"/>
    <property type="match status" value="1"/>
</dbReference>
<keyword evidence="5 8" id="KW-1133">Transmembrane helix</keyword>
<feature type="compositionally biased region" description="Low complexity" evidence="7">
    <location>
        <begin position="541"/>
        <end position="558"/>
    </location>
</feature>
<dbReference type="Pfam" id="PF00672">
    <property type="entry name" value="HAMP"/>
    <property type="match status" value="1"/>
</dbReference>
<feature type="transmembrane region" description="Helical" evidence="8">
    <location>
        <begin position="190"/>
        <end position="216"/>
    </location>
</feature>
<keyword evidence="3" id="KW-1003">Cell membrane</keyword>
<dbReference type="InterPro" id="IPR001054">
    <property type="entry name" value="A/G_cyclase"/>
</dbReference>
<feature type="domain" description="HAMP" evidence="10">
    <location>
        <begin position="246"/>
        <end position="298"/>
    </location>
</feature>
<evidence type="ECO:0000256" key="2">
    <source>
        <dbReference type="ARBA" id="ARBA00005381"/>
    </source>
</evidence>
<dbReference type="KEGG" id="cpre:Csp1_04840"/>
<dbReference type="Pfam" id="PF00211">
    <property type="entry name" value="Guanylate_cyc"/>
    <property type="match status" value="1"/>
</dbReference>
<dbReference type="SUPFAM" id="SSF55073">
    <property type="entry name" value="Nucleotide cyclase"/>
    <property type="match status" value="1"/>
</dbReference>
<reference evidence="12" key="1">
    <citation type="submission" date="2017-11" db="EMBL/GenBank/DDBJ databases">
        <title>Otitis media/interna in a cat caused by the recently described species Corynebacterium provencense.</title>
        <authorList>
            <person name="Kittl S."/>
            <person name="Brodard I."/>
            <person name="Rychener L."/>
            <person name="Jores J."/>
            <person name="Roosje P."/>
            <person name="Gobeli Brawand S."/>
        </authorList>
    </citation>
    <scope>NUCLEOTIDE SEQUENCE [LARGE SCALE GENOMIC DNA]</scope>
    <source>
        <strain evidence="12">17KM38</strain>
    </source>
</reference>
<evidence type="ECO:0000256" key="4">
    <source>
        <dbReference type="ARBA" id="ARBA00022692"/>
    </source>
</evidence>
<dbReference type="PROSITE" id="PS50885">
    <property type="entry name" value="HAMP"/>
    <property type="match status" value="1"/>
</dbReference>
<gene>
    <name evidence="11" type="primary">cyaB</name>
    <name evidence="11" type="ORF">Csp1_04840</name>
</gene>
<dbReference type="PANTHER" id="PTHR43081:SF17">
    <property type="entry name" value="BLL5647 PROTEIN"/>
    <property type="match status" value="1"/>
</dbReference>
<evidence type="ECO:0000256" key="7">
    <source>
        <dbReference type="SAM" id="MobiDB-lite"/>
    </source>
</evidence>
<evidence type="ECO:0000256" key="8">
    <source>
        <dbReference type="SAM" id="Phobius"/>
    </source>
</evidence>
<dbReference type="Proteomes" id="UP000247696">
    <property type="component" value="Chromosome"/>
</dbReference>
<evidence type="ECO:0000259" key="9">
    <source>
        <dbReference type="PROSITE" id="PS50125"/>
    </source>
</evidence>
<feature type="domain" description="Guanylate cyclase" evidence="9">
    <location>
        <begin position="330"/>
        <end position="452"/>
    </location>
</feature>
<dbReference type="GO" id="GO:0005886">
    <property type="term" value="C:plasma membrane"/>
    <property type="evidence" value="ECO:0007669"/>
    <property type="project" value="UniProtKB-SubCell"/>
</dbReference>
<sequence length="558" mass="60699">MRRLARYLRWAWGTSWPLYALSVLVVNVFGALAVATFLRFLVPLPGAREFLSVSTLTASLYVGYFGFAIIVGVGMTLYFFTPVLGWERAPDSYDPTMIRRLVLRIPGFQALLGAVLWLVGVVIFTVVAMAEVSRSWALTVAVTAILGGAMVVLLTYMVAERMVRPVAARALKPELGSEGRIAPLSRQITFVWILTSAVPVIGVVLMVVAQASGFFGGDATEILPGVLALSLTELFTGFSGTRLMTMTVVDPIRELQVAMNRARRGDNDAKVRIYDSSEIGVLQAGFNEMMTGLRERERVRELFGRYVGDEVARRALEEKPTLGGENRQVGVLFVDVVGSTGFAVSREPQEVVRALNRFFDIVVEVVHRNRGIINKFEGDAALAVFGAPLPLDDIAGHTLAAARELKTELAEQELPAGIGAAVGPVVAGHIGAKNRFEYTVIGDAVNAAARLTDVAKETPGRVLTTAGTVRQANEAEQARWTMLKSVELRGRREMTQLARPIRPTMAEREAERAAEREAEREAERAAEREAEKEAEREAEQTPQSPAAGSTAAATGTDR</sequence>
<dbReference type="CDD" id="cd07302">
    <property type="entry name" value="CHD"/>
    <property type="match status" value="1"/>
</dbReference>
<feature type="transmembrane region" description="Helical" evidence="8">
    <location>
        <begin position="62"/>
        <end position="86"/>
    </location>
</feature>
<dbReference type="AlphaFoldDB" id="A0A2Z3YRX3"/>
<accession>A0A2Z3YRX3</accession>
<organism evidence="11 12">
    <name type="scientific">Corynebacterium provencense</name>
    <dbReference type="NCBI Taxonomy" id="1737425"/>
    <lineage>
        <taxon>Bacteria</taxon>
        <taxon>Bacillati</taxon>
        <taxon>Actinomycetota</taxon>
        <taxon>Actinomycetes</taxon>
        <taxon>Mycobacteriales</taxon>
        <taxon>Corynebacteriaceae</taxon>
        <taxon>Corynebacterium</taxon>
    </lineage>
</organism>
<dbReference type="CDD" id="cd06225">
    <property type="entry name" value="HAMP"/>
    <property type="match status" value="1"/>
</dbReference>
<protein>
    <submittedName>
        <fullName evidence="11">Adenylate cyclase 2</fullName>
        <ecNumber evidence="11">4.6.1.1</ecNumber>
    </submittedName>
</protein>
<keyword evidence="11" id="KW-0456">Lyase</keyword>
<feature type="region of interest" description="Disordered" evidence="7">
    <location>
        <begin position="500"/>
        <end position="558"/>
    </location>
</feature>
<name>A0A2Z3YRX3_9CORY</name>
<dbReference type="SMART" id="SM00304">
    <property type="entry name" value="HAMP"/>
    <property type="match status" value="1"/>
</dbReference>
<evidence type="ECO:0000313" key="12">
    <source>
        <dbReference type="Proteomes" id="UP000247696"/>
    </source>
</evidence>
<dbReference type="EC" id="4.6.1.1" evidence="11"/>
<dbReference type="InterPro" id="IPR050697">
    <property type="entry name" value="Adenylyl/Guanylyl_Cyclase_3/4"/>
</dbReference>
<evidence type="ECO:0000259" key="10">
    <source>
        <dbReference type="PROSITE" id="PS50885"/>
    </source>
</evidence>
<feature type="transmembrane region" description="Helical" evidence="8">
    <location>
        <begin position="136"/>
        <end position="159"/>
    </location>
</feature>
<dbReference type="InterPro" id="IPR029787">
    <property type="entry name" value="Nucleotide_cyclase"/>
</dbReference>
<dbReference type="OrthoDB" id="368920at2"/>
<feature type="transmembrane region" description="Helical" evidence="8">
    <location>
        <begin position="21"/>
        <end position="42"/>
    </location>
</feature>
<comment type="similarity">
    <text evidence="2">Belongs to the adenylyl cyclase class-3 family.</text>
</comment>
<evidence type="ECO:0000256" key="6">
    <source>
        <dbReference type="ARBA" id="ARBA00023136"/>
    </source>
</evidence>
<comment type="subcellular location">
    <subcellularLocation>
        <location evidence="1">Cell membrane</location>
        <topology evidence="1">Multi-pass membrane protein</topology>
    </subcellularLocation>
</comment>
<dbReference type="STRING" id="1737425.GCA_900049755_02144"/>
<dbReference type="SUPFAM" id="SSF158472">
    <property type="entry name" value="HAMP domain-like"/>
    <property type="match status" value="1"/>
</dbReference>
<dbReference type="GO" id="GO:0035556">
    <property type="term" value="P:intracellular signal transduction"/>
    <property type="evidence" value="ECO:0007669"/>
    <property type="project" value="InterPro"/>
</dbReference>
<feature type="compositionally biased region" description="Basic and acidic residues" evidence="7">
    <location>
        <begin position="505"/>
        <end position="539"/>
    </location>
</feature>
<dbReference type="PANTHER" id="PTHR43081">
    <property type="entry name" value="ADENYLATE CYCLASE, TERMINAL-DIFFERENTIATION SPECIFIC-RELATED"/>
    <property type="match status" value="1"/>
</dbReference>
<evidence type="ECO:0000313" key="11">
    <source>
        <dbReference type="EMBL" id="AWT25304.1"/>
    </source>
</evidence>
<dbReference type="SMART" id="SM00044">
    <property type="entry name" value="CYCc"/>
    <property type="match status" value="1"/>
</dbReference>
<keyword evidence="12" id="KW-1185">Reference proteome</keyword>
<dbReference type="InterPro" id="IPR003660">
    <property type="entry name" value="HAMP_dom"/>
</dbReference>
<evidence type="ECO:0000256" key="3">
    <source>
        <dbReference type="ARBA" id="ARBA00022475"/>
    </source>
</evidence>
<dbReference type="PROSITE" id="PS50125">
    <property type="entry name" value="GUANYLATE_CYCLASE_2"/>
    <property type="match status" value="1"/>
</dbReference>
<dbReference type="RefSeq" id="WP_110480982.1">
    <property type="nucleotide sequence ID" value="NZ_CP024988.1"/>
</dbReference>
<dbReference type="GO" id="GO:0006171">
    <property type="term" value="P:cAMP biosynthetic process"/>
    <property type="evidence" value="ECO:0007669"/>
    <property type="project" value="TreeGrafter"/>
</dbReference>
<dbReference type="GO" id="GO:0004016">
    <property type="term" value="F:adenylate cyclase activity"/>
    <property type="evidence" value="ECO:0007669"/>
    <property type="project" value="UniProtKB-EC"/>
</dbReference>
<keyword evidence="4 8" id="KW-0812">Transmembrane</keyword>
<dbReference type="EMBL" id="CP024988">
    <property type="protein sequence ID" value="AWT25304.1"/>
    <property type="molecule type" value="Genomic_DNA"/>
</dbReference>
<feature type="transmembrane region" description="Helical" evidence="8">
    <location>
        <begin position="107"/>
        <end position="130"/>
    </location>
</feature>
<proteinExistence type="inferred from homology"/>
<evidence type="ECO:0000256" key="5">
    <source>
        <dbReference type="ARBA" id="ARBA00022989"/>
    </source>
</evidence>
<evidence type="ECO:0000256" key="1">
    <source>
        <dbReference type="ARBA" id="ARBA00004651"/>
    </source>
</evidence>
<dbReference type="Gene3D" id="6.10.340.10">
    <property type="match status" value="1"/>
</dbReference>